<evidence type="ECO:0000313" key="1">
    <source>
        <dbReference type="EMBL" id="PKI83724.1"/>
    </source>
</evidence>
<dbReference type="AlphaFoldDB" id="A0A2N1JB00"/>
<dbReference type="InterPro" id="IPR051150">
    <property type="entry name" value="SWT21/TCAB1_mRNA_Telomere"/>
</dbReference>
<dbReference type="Proteomes" id="UP000232875">
    <property type="component" value="Unassembled WGS sequence"/>
</dbReference>
<protein>
    <recommendedName>
        <fullName evidence="3">Anaphase-promoting complex subunit 4 WD40 domain-containing protein</fullName>
    </recommendedName>
</protein>
<sequence length="395" mass="43298">MPTPLARLACPQPRNFWRSALWSPDGTLFLARAESHTLYVFRAEPWATLQYTFQAPSPVLDVCWYMYPAISDDNVVHWCFAVSCRDMPVRLVDAVDGTTKASFGIVNHVESFLAPQALAFSSDCVRLFGGLSEACTVHSLADAGTNRHAALALAASQHGLVSALAVGRAPHDLEEENGAPLEITAVGTYANVVGIYVTDASWLHSAAERDEAGRHGAKEIVQGGALCLAGWRVNEGHGIVQMQWHPKHRHILVVGMRRASYVYVYNTSYLSGTGTPFQRAPALLARLERPCANSHQRLLFDIDAEGRFLVAGDARGTIRIWDLEYVLRADTDVPSPLLAWNAHTDAIGSTQFCPQKPQCVLSVAGARHWDTTTQGPLPTDTDAVLWQWPRPADTH</sequence>
<name>A0A2N1JB00_9BASI</name>
<organism evidence="1 2">
    <name type="scientific">Malassezia vespertilionis</name>
    <dbReference type="NCBI Taxonomy" id="2020962"/>
    <lineage>
        <taxon>Eukaryota</taxon>
        <taxon>Fungi</taxon>
        <taxon>Dikarya</taxon>
        <taxon>Basidiomycota</taxon>
        <taxon>Ustilaginomycotina</taxon>
        <taxon>Malasseziomycetes</taxon>
        <taxon>Malasseziales</taxon>
        <taxon>Malasseziaceae</taxon>
        <taxon>Malassezia</taxon>
    </lineage>
</organism>
<evidence type="ECO:0008006" key="3">
    <source>
        <dbReference type="Google" id="ProtNLM"/>
    </source>
</evidence>
<dbReference type="InterPro" id="IPR036322">
    <property type="entry name" value="WD40_repeat_dom_sf"/>
</dbReference>
<accession>A0A2N1JB00</accession>
<dbReference type="EMBL" id="KZ454991">
    <property type="protein sequence ID" value="PKI83724.1"/>
    <property type="molecule type" value="Genomic_DNA"/>
</dbReference>
<dbReference type="STRING" id="2020962.A0A2N1JB00"/>
<proteinExistence type="predicted"/>
<gene>
    <name evidence="1" type="ORF">MVES_002631</name>
</gene>
<dbReference type="PANTHER" id="PTHR13211:SF0">
    <property type="entry name" value="TELOMERASE CAJAL BODY PROTEIN 1"/>
    <property type="match status" value="1"/>
</dbReference>
<reference evidence="1 2" key="1">
    <citation type="submission" date="2017-10" db="EMBL/GenBank/DDBJ databases">
        <title>A novel species of cold-tolerant Malassezia isolated from bats.</title>
        <authorList>
            <person name="Lorch J.M."/>
            <person name="Palmer J.M."/>
            <person name="Vanderwolf K.J."/>
            <person name="Schmidt K.Z."/>
            <person name="Verant M.L."/>
            <person name="Weller T.J."/>
            <person name="Blehert D.S."/>
        </authorList>
    </citation>
    <scope>NUCLEOTIDE SEQUENCE [LARGE SCALE GENOMIC DNA]</scope>
    <source>
        <strain evidence="1 2">NWHC:44797-103</strain>
    </source>
</reference>
<dbReference type="SUPFAM" id="SSF50978">
    <property type="entry name" value="WD40 repeat-like"/>
    <property type="match status" value="1"/>
</dbReference>
<dbReference type="PANTHER" id="PTHR13211">
    <property type="entry name" value="TELOMERASE CAJAL BODY PROTEIN 1"/>
    <property type="match status" value="1"/>
</dbReference>
<dbReference type="OrthoDB" id="239865at2759"/>
<keyword evidence="2" id="KW-1185">Reference proteome</keyword>
<dbReference type="InterPro" id="IPR015943">
    <property type="entry name" value="WD40/YVTN_repeat-like_dom_sf"/>
</dbReference>
<dbReference type="Gene3D" id="2.130.10.10">
    <property type="entry name" value="YVTN repeat-like/Quinoprotein amine dehydrogenase"/>
    <property type="match status" value="2"/>
</dbReference>
<evidence type="ECO:0000313" key="2">
    <source>
        <dbReference type="Proteomes" id="UP000232875"/>
    </source>
</evidence>